<organism evidence="2 3">
    <name type="scientific">Passalora fulva</name>
    <name type="common">Tomato leaf mold</name>
    <name type="synonym">Cladosporium fulvum</name>
    <dbReference type="NCBI Taxonomy" id="5499"/>
    <lineage>
        <taxon>Eukaryota</taxon>
        <taxon>Fungi</taxon>
        <taxon>Dikarya</taxon>
        <taxon>Ascomycota</taxon>
        <taxon>Pezizomycotina</taxon>
        <taxon>Dothideomycetes</taxon>
        <taxon>Dothideomycetidae</taxon>
        <taxon>Mycosphaerellales</taxon>
        <taxon>Mycosphaerellaceae</taxon>
        <taxon>Fulvia</taxon>
    </lineage>
</organism>
<dbReference type="AlphaFoldDB" id="A0A9Q8PHC7"/>
<gene>
    <name evidence="2" type="ORF">CLAFUR5_12224</name>
</gene>
<evidence type="ECO:0000256" key="1">
    <source>
        <dbReference type="SAM" id="MobiDB-lite"/>
    </source>
</evidence>
<feature type="region of interest" description="Disordered" evidence="1">
    <location>
        <begin position="27"/>
        <end position="53"/>
    </location>
</feature>
<accession>A0A9Q8PHC7</accession>
<dbReference type="RefSeq" id="XP_047766896.1">
    <property type="nucleotide sequence ID" value="XM_047911372.1"/>
</dbReference>
<dbReference type="KEGG" id="ffu:CLAFUR5_12224"/>
<evidence type="ECO:0000313" key="3">
    <source>
        <dbReference type="Proteomes" id="UP000756132"/>
    </source>
</evidence>
<proteinExistence type="predicted"/>
<dbReference type="EMBL" id="CP090172">
    <property type="protein sequence ID" value="UJO22530.1"/>
    <property type="molecule type" value="Genomic_DNA"/>
</dbReference>
<sequence length="75" mass="8310">MTQKIPPWKAHWPEPVNELKVDDTLTDQTSARDPAIRNPTASGTMLYDNNMGDSVKKPLVKQRASEVTTKSASQS</sequence>
<name>A0A9Q8PHC7_PASFU</name>
<dbReference type="GeneID" id="71992102"/>
<evidence type="ECO:0000313" key="2">
    <source>
        <dbReference type="EMBL" id="UJO22530.1"/>
    </source>
</evidence>
<keyword evidence="3" id="KW-1185">Reference proteome</keyword>
<dbReference type="Proteomes" id="UP000756132">
    <property type="component" value="Chromosome 10"/>
</dbReference>
<protein>
    <submittedName>
        <fullName evidence="2">Uncharacterized protein</fullName>
    </submittedName>
</protein>
<reference evidence="2" key="1">
    <citation type="submission" date="2021-12" db="EMBL/GenBank/DDBJ databases">
        <authorList>
            <person name="Zaccaron A."/>
            <person name="Stergiopoulos I."/>
        </authorList>
    </citation>
    <scope>NUCLEOTIDE SEQUENCE</scope>
    <source>
        <strain evidence="2">Race5_Kim</strain>
    </source>
</reference>
<reference evidence="2" key="2">
    <citation type="journal article" date="2022" name="Microb. Genom.">
        <title>A chromosome-scale genome assembly of the tomato pathogen Cladosporium fulvum reveals a compartmentalized genome architecture and the presence of a dispensable chromosome.</title>
        <authorList>
            <person name="Zaccaron A.Z."/>
            <person name="Chen L.H."/>
            <person name="Samaras A."/>
            <person name="Stergiopoulos I."/>
        </authorList>
    </citation>
    <scope>NUCLEOTIDE SEQUENCE</scope>
    <source>
        <strain evidence="2">Race5_Kim</strain>
    </source>
</reference>